<name>A0AAD1Y325_EUPCR</name>
<dbReference type="AlphaFoldDB" id="A0AAD1Y325"/>
<reference evidence="2" key="1">
    <citation type="submission" date="2023-07" db="EMBL/GenBank/DDBJ databases">
        <authorList>
            <consortium name="AG Swart"/>
            <person name="Singh M."/>
            <person name="Singh A."/>
            <person name="Seah K."/>
            <person name="Emmerich C."/>
        </authorList>
    </citation>
    <scope>NUCLEOTIDE SEQUENCE</scope>
    <source>
        <strain evidence="2">DP1</strain>
    </source>
</reference>
<dbReference type="EMBL" id="CAMPGE010025293">
    <property type="protein sequence ID" value="CAI2383065.1"/>
    <property type="molecule type" value="Genomic_DNA"/>
</dbReference>
<keyword evidence="3" id="KW-1185">Reference proteome</keyword>
<dbReference type="Proteomes" id="UP001295684">
    <property type="component" value="Unassembled WGS sequence"/>
</dbReference>
<organism evidence="2 3">
    <name type="scientific">Euplotes crassus</name>
    <dbReference type="NCBI Taxonomy" id="5936"/>
    <lineage>
        <taxon>Eukaryota</taxon>
        <taxon>Sar</taxon>
        <taxon>Alveolata</taxon>
        <taxon>Ciliophora</taxon>
        <taxon>Intramacronucleata</taxon>
        <taxon>Spirotrichea</taxon>
        <taxon>Hypotrichia</taxon>
        <taxon>Euplotida</taxon>
        <taxon>Euplotidae</taxon>
        <taxon>Moneuplotes</taxon>
    </lineage>
</organism>
<protein>
    <submittedName>
        <fullName evidence="2">Uncharacterized protein</fullName>
    </submittedName>
</protein>
<accession>A0AAD1Y325</accession>
<feature type="region of interest" description="Disordered" evidence="1">
    <location>
        <begin position="1"/>
        <end position="73"/>
    </location>
</feature>
<evidence type="ECO:0000256" key="1">
    <source>
        <dbReference type="SAM" id="MobiDB-lite"/>
    </source>
</evidence>
<comment type="caution">
    <text evidence="2">The sequence shown here is derived from an EMBL/GenBank/DDBJ whole genome shotgun (WGS) entry which is preliminary data.</text>
</comment>
<evidence type="ECO:0000313" key="3">
    <source>
        <dbReference type="Proteomes" id="UP001295684"/>
    </source>
</evidence>
<proteinExistence type="predicted"/>
<gene>
    <name evidence="2" type="ORF">ECRASSUSDP1_LOCUS24556</name>
</gene>
<feature type="compositionally biased region" description="Basic and acidic residues" evidence="1">
    <location>
        <begin position="38"/>
        <end position="49"/>
    </location>
</feature>
<evidence type="ECO:0000313" key="2">
    <source>
        <dbReference type="EMBL" id="CAI2383065.1"/>
    </source>
</evidence>
<sequence length="146" mass="17014">MEKKGKDSIQQEETKRDHENSNYSLVTTSSEELDSDSEEKITKPVEKANHSSPDPGSKRLQFHGGNIKSPRPKFYDEEITFNDPTPKHYCESHEEEKRINQLTNSNLSKVTTKISYRKPTLKDMKMRLAIFLKDHVSQDQEDHEQH</sequence>
<feature type="compositionally biased region" description="Basic and acidic residues" evidence="1">
    <location>
        <begin position="1"/>
        <end position="20"/>
    </location>
</feature>